<dbReference type="InterPro" id="IPR014718">
    <property type="entry name" value="GH-type_carb-bd"/>
</dbReference>
<evidence type="ECO:0000256" key="1">
    <source>
        <dbReference type="ARBA" id="ARBA00004418"/>
    </source>
</evidence>
<name>A0A1J5QUL7_9ZZZZ</name>
<keyword evidence="5" id="KW-0574">Periplasm</keyword>
<dbReference type="UniPathway" id="UPA00637"/>
<reference evidence="7" key="1">
    <citation type="submission" date="2016-10" db="EMBL/GenBank/DDBJ databases">
        <title>Sequence of Gallionella enrichment culture.</title>
        <authorList>
            <person name="Poehlein A."/>
            <person name="Muehling M."/>
            <person name="Daniel R."/>
        </authorList>
    </citation>
    <scope>NUCLEOTIDE SEQUENCE</scope>
</reference>
<dbReference type="SUPFAM" id="SSF81296">
    <property type="entry name" value="E set domains"/>
    <property type="match status" value="1"/>
</dbReference>
<dbReference type="InterPro" id="IPR013783">
    <property type="entry name" value="Ig-like_fold"/>
</dbReference>
<dbReference type="Pfam" id="PF04349">
    <property type="entry name" value="MdoG"/>
    <property type="match status" value="1"/>
</dbReference>
<accession>A0A1J5QUL7</accession>
<dbReference type="GO" id="GO:0003824">
    <property type="term" value="F:catalytic activity"/>
    <property type="evidence" value="ECO:0007669"/>
    <property type="project" value="InterPro"/>
</dbReference>
<comment type="subcellular location">
    <subcellularLocation>
        <location evidence="1">Periplasm</location>
    </subcellularLocation>
</comment>
<dbReference type="PANTHER" id="PTHR30504">
    <property type="entry name" value="GLUCANS BIOSYNTHESIS PROTEIN"/>
    <property type="match status" value="1"/>
</dbReference>
<comment type="similarity">
    <text evidence="3">Belongs to the OpgD/OpgG family.</text>
</comment>
<dbReference type="GO" id="GO:0030246">
    <property type="term" value="F:carbohydrate binding"/>
    <property type="evidence" value="ECO:0007669"/>
    <property type="project" value="InterPro"/>
</dbReference>
<evidence type="ECO:0000313" key="7">
    <source>
        <dbReference type="EMBL" id="OIQ87002.1"/>
    </source>
</evidence>
<dbReference type="Gene3D" id="2.70.98.10">
    <property type="match status" value="1"/>
</dbReference>
<dbReference type="EMBL" id="MLJW01000446">
    <property type="protein sequence ID" value="OIQ87002.1"/>
    <property type="molecule type" value="Genomic_DNA"/>
</dbReference>
<evidence type="ECO:0000256" key="4">
    <source>
        <dbReference type="ARBA" id="ARBA00022729"/>
    </source>
</evidence>
<proteinExistence type="inferred from homology"/>
<dbReference type="SUPFAM" id="SSF74650">
    <property type="entry name" value="Galactose mutarotase-like"/>
    <property type="match status" value="1"/>
</dbReference>
<evidence type="ECO:0000256" key="5">
    <source>
        <dbReference type="ARBA" id="ARBA00022764"/>
    </source>
</evidence>
<evidence type="ECO:0000259" key="6">
    <source>
        <dbReference type="Pfam" id="PF04349"/>
    </source>
</evidence>
<dbReference type="InterPro" id="IPR014438">
    <property type="entry name" value="Glucan_biosyn_MdoG/MdoD"/>
</dbReference>
<dbReference type="AlphaFoldDB" id="A0A1J5QUL7"/>
<evidence type="ECO:0000256" key="3">
    <source>
        <dbReference type="ARBA" id="ARBA00009284"/>
    </source>
</evidence>
<keyword evidence="4" id="KW-0732">Signal</keyword>
<dbReference type="GO" id="GO:0051274">
    <property type="term" value="P:beta-glucan biosynthetic process"/>
    <property type="evidence" value="ECO:0007669"/>
    <property type="project" value="TreeGrafter"/>
</dbReference>
<organism evidence="7">
    <name type="scientific">mine drainage metagenome</name>
    <dbReference type="NCBI Taxonomy" id="410659"/>
    <lineage>
        <taxon>unclassified sequences</taxon>
        <taxon>metagenomes</taxon>
        <taxon>ecological metagenomes</taxon>
    </lineage>
</organism>
<comment type="caution">
    <text evidence="7">The sequence shown here is derived from an EMBL/GenBank/DDBJ whole genome shotgun (WGS) entry which is preliminary data.</text>
</comment>
<dbReference type="InterPro" id="IPR007444">
    <property type="entry name" value="Glucan_biosyn_MdoG_C"/>
</dbReference>
<sequence length="510" mass="55665">MIQNLTLLTRRRASLLIASLAAGWPRAGSAAESPEAGRWGPPRPFSWDILVERARRLAQRPYTPRQPAPSAVDGWDDFVHLSYDAAQPLTGTVRLFPARREVAPFAVALHVVSGGVARALRDPRGLFGDHGAAAPAGWRVLDPNGMTDWMAFLGASYFRCSGTANRYGLSTRGVAVDTGLPGTEEFPAFTGFWIEQHGADHVRVHALLDGASLSGAYAIDTVRQADGTNVQDVRCALFPRRDIARLGIAPQTSMFLYDQTRASGLAGAPTLGDWRPEVHDSDGLAIWTGAGERIWRPLHNPTKARMHAFRADHPRAFGLMQRDRHFSHYEDDSLFYDLRPSLWMEPQGDWGPGSVMLYEMASISETVDNIGAFWVGDRPVRAGQRRDFAYRLTWTTADPSADANAHCTNVFVGPPNPDGLPIDTSARKYVIDFTGPALSGPHGCDGVRAVTDLPADAVVALSAQAIGSRPGRCRVQLTLRLSALARKEFRVFLQRGGDALSETVILTLEP</sequence>
<gene>
    <name evidence="7" type="primary">mdoD_4</name>
    <name evidence="7" type="ORF">GALL_311260</name>
</gene>
<dbReference type="GO" id="GO:0030288">
    <property type="term" value="C:outer membrane-bounded periplasmic space"/>
    <property type="evidence" value="ECO:0007669"/>
    <property type="project" value="TreeGrafter"/>
</dbReference>
<dbReference type="PANTHER" id="PTHR30504:SF3">
    <property type="entry name" value="GLUCANS BIOSYNTHESIS PROTEIN D"/>
    <property type="match status" value="1"/>
</dbReference>
<dbReference type="InterPro" id="IPR014756">
    <property type="entry name" value="Ig_E-set"/>
</dbReference>
<comment type="pathway">
    <text evidence="2">Glycan metabolism; osmoregulated periplasmic glucan (OPG) biosynthesis.</text>
</comment>
<protein>
    <submittedName>
        <fullName evidence="7">Glucans biosynthesis protein D</fullName>
    </submittedName>
</protein>
<dbReference type="InterPro" id="IPR011013">
    <property type="entry name" value="Gal_mutarotase_sf_dom"/>
</dbReference>
<feature type="domain" description="Glucan biosynthesis periplasmic MdoG C-terminal" evidence="6">
    <location>
        <begin position="45"/>
        <end position="505"/>
    </location>
</feature>
<dbReference type="Gene3D" id="2.60.40.10">
    <property type="entry name" value="Immunoglobulins"/>
    <property type="match status" value="1"/>
</dbReference>
<evidence type="ECO:0000256" key="2">
    <source>
        <dbReference type="ARBA" id="ARBA00005001"/>
    </source>
</evidence>